<dbReference type="InterPro" id="IPR011467">
    <property type="entry name" value="DUF1573"/>
</dbReference>
<name>A0A842HB40_9BACT</name>
<gene>
    <name evidence="1" type="ORF">H5P28_00095</name>
</gene>
<dbReference type="InterPro" id="IPR013783">
    <property type="entry name" value="Ig-like_fold"/>
</dbReference>
<accession>A0A842HB40</accession>
<dbReference type="RefSeq" id="WP_185673690.1">
    <property type="nucleotide sequence ID" value="NZ_JACHVB010000003.1"/>
</dbReference>
<dbReference type="AlphaFoldDB" id="A0A842HB40"/>
<sequence length="205" mass="22543">MSADVVAGLKWERPRLDVPAAVGEEEVTGIFRFTNTGNDPVAIMRVRSSCGCTVPALDQDVYAPGESGELKAILTVGERAGPQRVVLTVNTDSPGHPTTRLIFQTNIPEVVKLRPRVQVWRQGSARDWREVSIETDPAYTVSLSGDSEADFLFDHELNPVPKTPGSYLLRLRPKGTTERSQTKLIIQVKLPDGKKAVSTIQLLIR</sequence>
<keyword evidence="2" id="KW-1185">Reference proteome</keyword>
<dbReference type="PANTHER" id="PTHR37833">
    <property type="entry name" value="LIPOPROTEIN-RELATED"/>
    <property type="match status" value="1"/>
</dbReference>
<reference evidence="1 2" key="1">
    <citation type="submission" date="2020-07" db="EMBL/GenBank/DDBJ databases">
        <authorList>
            <person name="Feng X."/>
        </authorList>
    </citation>
    <scope>NUCLEOTIDE SEQUENCE [LARGE SCALE GENOMIC DNA]</scope>
    <source>
        <strain evidence="1 2">JCM31066</strain>
    </source>
</reference>
<dbReference type="PANTHER" id="PTHR37833:SF1">
    <property type="entry name" value="SIGNAL PEPTIDE PROTEIN"/>
    <property type="match status" value="1"/>
</dbReference>
<dbReference type="Pfam" id="PF07610">
    <property type="entry name" value="DUF1573"/>
    <property type="match status" value="1"/>
</dbReference>
<evidence type="ECO:0000313" key="1">
    <source>
        <dbReference type="EMBL" id="MBC2592651.1"/>
    </source>
</evidence>
<dbReference type="Gene3D" id="2.60.40.10">
    <property type="entry name" value="Immunoglobulins"/>
    <property type="match status" value="1"/>
</dbReference>
<dbReference type="Proteomes" id="UP000546464">
    <property type="component" value="Unassembled WGS sequence"/>
</dbReference>
<comment type="caution">
    <text evidence="1">The sequence shown here is derived from an EMBL/GenBank/DDBJ whole genome shotgun (WGS) entry which is preliminary data.</text>
</comment>
<proteinExistence type="predicted"/>
<evidence type="ECO:0000313" key="2">
    <source>
        <dbReference type="Proteomes" id="UP000546464"/>
    </source>
</evidence>
<organism evidence="1 2">
    <name type="scientific">Ruficoccus amylovorans</name>
    <dbReference type="NCBI Taxonomy" id="1804625"/>
    <lineage>
        <taxon>Bacteria</taxon>
        <taxon>Pseudomonadati</taxon>
        <taxon>Verrucomicrobiota</taxon>
        <taxon>Opitutia</taxon>
        <taxon>Puniceicoccales</taxon>
        <taxon>Cerasicoccaceae</taxon>
        <taxon>Ruficoccus</taxon>
    </lineage>
</organism>
<dbReference type="EMBL" id="JACHVB010000003">
    <property type="protein sequence ID" value="MBC2592651.1"/>
    <property type="molecule type" value="Genomic_DNA"/>
</dbReference>
<protein>
    <submittedName>
        <fullName evidence="1">DUF1573 domain-containing protein</fullName>
    </submittedName>
</protein>